<dbReference type="Pfam" id="PF08552">
    <property type="entry name" value="Kei1"/>
    <property type="match status" value="1"/>
</dbReference>
<keyword evidence="1" id="KW-1133">Transmembrane helix</keyword>
<dbReference type="KEGG" id="pkz:C5L36_0C11720"/>
<evidence type="ECO:0008006" key="4">
    <source>
        <dbReference type="Google" id="ProtNLM"/>
    </source>
</evidence>
<keyword evidence="3" id="KW-1185">Reference proteome</keyword>
<dbReference type="RefSeq" id="XP_029322743.1">
    <property type="nucleotide sequence ID" value="XM_029466883.1"/>
</dbReference>
<accession>A0A2U9R845</accession>
<dbReference type="GO" id="GO:0070916">
    <property type="term" value="C:inositol phosphoceramide synthase complex"/>
    <property type="evidence" value="ECO:0007669"/>
    <property type="project" value="TreeGrafter"/>
</dbReference>
<dbReference type="PANTHER" id="PTHR28077">
    <property type="entry name" value="INOSITOL PHOSPHORYLCERAMIDE SYNTHASE REGULATORY SUBUNIT KEI1"/>
    <property type="match status" value="1"/>
</dbReference>
<dbReference type="EMBL" id="CP028775">
    <property type="protein sequence ID" value="AWU77266.1"/>
    <property type="molecule type" value="Genomic_DNA"/>
</dbReference>
<dbReference type="AlphaFoldDB" id="A0A2U9R845"/>
<feature type="transmembrane region" description="Helical" evidence="1">
    <location>
        <begin position="52"/>
        <end position="72"/>
    </location>
</feature>
<dbReference type="STRING" id="4909.A0A2U9R845"/>
<evidence type="ECO:0000313" key="2">
    <source>
        <dbReference type="EMBL" id="AWU77266.1"/>
    </source>
</evidence>
<proteinExistence type="predicted"/>
<keyword evidence="1" id="KW-0472">Membrane</keyword>
<reference evidence="2 3" key="1">
    <citation type="submission" date="2018-06" db="EMBL/GenBank/DDBJ databases">
        <title>Population genomics shows no distinction between pathogenic Candida krusei and environmental Pichia kudriavzevii: One species, four names.</title>
        <authorList>
            <person name="Douglass A.P."/>
            <person name="Offei B."/>
            <person name="Braun-Galleani S."/>
            <person name="Coughlan A.Y."/>
            <person name="Martos A."/>
            <person name="Ortiz-Merino R.A."/>
            <person name="Byrne K.P."/>
            <person name="Wolfe K.H."/>
        </authorList>
    </citation>
    <scope>NUCLEOTIDE SEQUENCE [LARGE SCALE GENOMIC DNA]</scope>
    <source>
        <strain evidence="2 3">CBS573</strain>
    </source>
</reference>
<protein>
    <recommendedName>
        <fullName evidence="4">Inositol phosphorylceramide synthase regulatory subunit KEI1</fullName>
    </recommendedName>
</protein>
<feature type="transmembrane region" description="Helical" evidence="1">
    <location>
        <begin position="92"/>
        <end position="114"/>
    </location>
</feature>
<organism evidence="2 3">
    <name type="scientific">Pichia kudriavzevii</name>
    <name type="common">Yeast</name>
    <name type="synonym">Issatchenkia orientalis</name>
    <dbReference type="NCBI Taxonomy" id="4909"/>
    <lineage>
        <taxon>Eukaryota</taxon>
        <taxon>Fungi</taxon>
        <taxon>Dikarya</taxon>
        <taxon>Ascomycota</taxon>
        <taxon>Saccharomycotina</taxon>
        <taxon>Pichiomycetes</taxon>
        <taxon>Pichiales</taxon>
        <taxon>Pichiaceae</taxon>
        <taxon>Pichia</taxon>
    </lineage>
</organism>
<dbReference type="InterPro" id="IPR013862">
    <property type="entry name" value="Kei1"/>
</dbReference>
<dbReference type="GO" id="GO:0000139">
    <property type="term" value="C:Golgi membrane"/>
    <property type="evidence" value="ECO:0007669"/>
    <property type="project" value="TreeGrafter"/>
</dbReference>
<dbReference type="Proteomes" id="UP000249293">
    <property type="component" value="Chromosome 3"/>
</dbReference>
<evidence type="ECO:0000313" key="3">
    <source>
        <dbReference type="Proteomes" id="UP000249293"/>
    </source>
</evidence>
<gene>
    <name evidence="2" type="ORF">C5L36_0C11720</name>
</gene>
<dbReference type="GeneID" id="40385061"/>
<feature type="transmembrane region" description="Helical" evidence="1">
    <location>
        <begin position="12"/>
        <end position="32"/>
    </location>
</feature>
<dbReference type="GO" id="GO:0070917">
    <property type="term" value="F:inositol phosphoceramide synthase regulator activity"/>
    <property type="evidence" value="ECO:0007669"/>
    <property type="project" value="InterPro"/>
</dbReference>
<dbReference type="GO" id="GO:0006673">
    <property type="term" value="P:inositol phosphoceramide metabolic process"/>
    <property type="evidence" value="ECO:0007669"/>
    <property type="project" value="InterPro"/>
</dbReference>
<dbReference type="VEuPathDB" id="FungiDB:C5L36_0C11720"/>
<keyword evidence="1" id="KW-0812">Transmembrane</keyword>
<evidence type="ECO:0000256" key="1">
    <source>
        <dbReference type="SAM" id="Phobius"/>
    </source>
</evidence>
<dbReference type="OrthoDB" id="3338076at2759"/>
<dbReference type="PANTHER" id="PTHR28077:SF1">
    <property type="entry name" value="INOSITOL PHOSPHORYLCERAMIDE SYNTHASE REGULATORY SUBUNIT KEI1"/>
    <property type="match status" value="1"/>
</dbReference>
<name>A0A2U9R845_PICKU</name>
<feature type="transmembrane region" description="Helical" evidence="1">
    <location>
        <begin position="158"/>
        <end position="184"/>
    </location>
</feature>
<sequence>MHLLRFLPRTSFGVPLHAVVQLVLLFNAVNKASGLYGLLSIFTAHPVDGIQWTYYLTNTALFILTVSTYIYIIKLPSSNLNNDASLPALKCIAVFTICYVADFLSGNLFMLYLANLWIKEENQGAASIQNSTSVYVSHLVKRVSKETKLQSASEQYEIGVSVITILISELIRGYFVSLVLSYYLRLRRRVQRRVHGWFARPVDVLDKLL</sequence>